<dbReference type="STRING" id="417102.CA982_01340"/>
<dbReference type="Proteomes" id="UP000194632">
    <property type="component" value="Unassembled WGS sequence"/>
</dbReference>
<dbReference type="InterPro" id="IPR029479">
    <property type="entry name" value="Nitroreductase"/>
</dbReference>
<name>A0A2C9ZJU2_9ACTN</name>
<feature type="domain" description="Nitroreductase" evidence="3">
    <location>
        <begin position="5"/>
        <end position="48"/>
    </location>
</feature>
<gene>
    <name evidence="4" type="ORF">CA982_01340</name>
</gene>
<comment type="similarity">
    <text evidence="1">Belongs to the nitroreductase family.</text>
</comment>
<dbReference type="SUPFAM" id="SSF55469">
    <property type="entry name" value="FMN-dependent nitroreductase-like"/>
    <property type="match status" value="1"/>
</dbReference>
<keyword evidence="2" id="KW-0560">Oxidoreductase</keyword>
<dbReference type="InterPro" id="IPR000415">
    <property type="entry name" value="Nitroreductase-like"/>
</dbReference>
<dbReference type="GO" id="GO:0016491">
    <property type="term" value="F:oxidoreductase activity"/>
    <property type="evidence" value="ECO:0007669"/>
    <property type="project" value="UniProtKB-KW"/>
</dbReference>
<sequence length="193" mass="20411">MHELISGRWSARGYDPAATISVDDITTIVDAGRWAPTWGRVQPVRFIVGLRDDPTFAALSGVLTRGNSGWAPRSAALVLVCTTDDPDDAKAHTYGAVDCGLAVAQMILQAEALGFNAHPMAGFDAEAARDAFGIPSGKRPLVLLGVGVLTDDTTSLPEDIRTRDAKPRTRLPLDEVAFAGEWGHAAFPDSAGT</sequence>
<evidence type="ECO:0000256" key="1">
    <source>
        <dbReference type="ARBA" id="ARBA00007118"/>
    </source>
</evidence>
<evidence type="ECO:0000313" key="4">
    <source>
        <dbReference type="EMBL" id="OUC81019.1"/>
    </source>
</evidence>
<evidence type="ECO:0000259" key="3">
    <source>
        <dbReference type="Pfam" id="PF00881"/>
    </source>
</evidence>
<comment type="caution">
    <text evidence="4">The sequence shown here is derived from an EMBL/GenBank/DDBJ whole genome shotgun (WGS) entry which is preliminary data.</text>
</comment>
<dbReference type="CDD" id="cd02138">
    <property type="entry name" value="TdsD-like"/>
    <property type="match status" value="1"/>
</dbReference>
<dbReference type="RefSeq" id="WP_086533526.1">
    <property type="nucleotide sequence ID" value="NZ_NGFO01000001.1"/>
</dbReference>
<dbReference type="AlphaFoldDB" id="A0A2C9ZJU2"/>
<evidence type="ECO:0000313" key="5">
    <source>
        <dbReference type="Proteomes" id="UP000194632"/>
    </source>
</evidence>
<feature type="domain" description="Nitroreductase" evidence="3">
    <location>
        <begin position="66"/>
        <end position="147"/>
    </location>
</feature>
<accession>A0A2C9ZJU2</accession>
<evidence type="ECO:0000256" key="2">
    <source>
        <dbReference type="ARBA" id="ARBA00023002"/>
    </source>
</evidence>
<keyword evidence="5" id="KW-1185">Reference proteome</keyword>
<dbReference type="Gene3D" id="3.40.109.10">
    <property type="entry name" value="NADH Oxidase"/>
    <property type="match status" value="1"/>
</dbReference>
<dbReference type="Pfam" id="PF00881">
    <property type="entry name" value="Nitroreductase"/>
    <property type="match status" value="2"/>
</dbReference>
<dbReference type="PANTHER" id="PTHR43673:SF10">
    <property type="entry name" value="NADH DEHYDROGENASE_NAD(P)H NITROREDUCTASE XCC3605-RELATED"/>
    <property type="match status" value="1"/>
</dbReference>
<organism evidence="4 5">
    <name type="scientific">Gordonia lacunae</name>
    <dbReference type="NCBI Taxonomy" id="417102"/>
    <lineage>
        <taxon>Bacteria</taxon>
        <taxon>Bacillati</taxon>
        <taxon>Actinomycetota</taxon>
        <taxon>Actinomycetes</taxon>
        <taxon>Mycobacteriales</taxon>
        <taxon>Gordoniaceae</taxon>
        <taxon>Gordonia</taxon>
    </lineage>
</organism>
<reference evidence="4 5" key="1">
    <citation type="submission" date="2017-05" db="EMBL/GenBank/DDBJ databases">
        <title>Biotechnological potential of actinobacteria isolated from South African environments.</title>
        <authorList>
            <person name="Le Roes-Hill M."/>
            <person name="Prins A."/>
            <person name="Durrell K.A."/>
        </authorList>
    </citation>
    <scope>NUCLEOTIDE SEQUENCE [LARGE SCALE GENOMIC DNA]</scope>
    <source>
        <strain evidence="4">BS2</strain>
    </source>
</reference>
<protein>
    <submittedName>
        <fullName evidence="4">Nitroreductase</fullName>
    </submittedName>
</protein>
<proteinExistence type="inferred from homology"/>
<dbReference type="EMBL" id="NGFO01000001">
    <property type="protein sequence ID" value="OUC81019.1"/>
    <property type="molecule type" value="Genomic_DNA"/>
</dbReference>
<dbReference type="PANTHER" id="PTHR43673">
    <property type="entry name" value="NAD(P)H NITROREDUCTASE YDGI-RELATED"/>
    <property type="match status" value="1"/>
</dbReference>
<dbReference type="OrthoDB" id="9802510at2"/>